<dbReference type="Gene3D" id="3.80.10.10">
    <property type="entry name" value="Ribonuclease Inhibitor"/>
    <property type="match status" value="1"/>
</dbReference>
<dbReference type="InterPro" id="IPR036047">
    <property type="entry name" value="F-box-like_dom_sf"/>
</dbReference>
<evidence type="ECO:0000313" key="3">
    <source>
        <dbReference type="Proteomes" id="UP000026960"/>
    </source>
</evidence>
<evidence type="ECO:0000313" key="2">
    <source>
        <dbReference type="EnsemblPlants" id="OBART02G35660.1"/>
    </source>
</evidence>
<reference evidence="2" key="1">
    <citation type="journal article" date="2009" name="Rice">
        <title>De Novo Next Generation Sequencing of Plant Genomes.</title>
        <authorList>
            <person name="Rounsley S."/>
            <person name="Marri P.R."/>
            <person name="Yu Y."/>
            <person name="He R."/>
            <person name="Sisneros N."/>
            <person name="Goicoechea J.L."/>
            <person name="Lee S.J."/>
            <person name="Angelova A."/>
            <person name="Kudrna D."/>
            <person name="Luo M."/>
            <person name="Affourtit J."/>
            <person name="Desany B."/>
            <person name="Knight J."/>
            <person name="Niazi F."/>
            <person name="Egholm M."/>
            <person name="Wing R.A."/>
        </authorList>
    </citation>
    <scope>NUCLEOTIDE SEQUENCE [LARGE SCALE GENOMIC DNA]</scope>
    <source>
        <strain evidence="2">cv. IRGC 105608</strain>
    </source>
</reference>
<dbReference type="InterPro" id="IPR001810">
    <property type="entry name" value="F-box_dom"/>
</dbReference>
<keyword evidence="3" id="KW-1185">Reference proteome</keyword>
<dbReference type="InterPro" id="IPR032675">
    <property type="entry name" value="LRR_dom_sf"/>
</dbReference>
<dbReference type="EnsemblPlants" id="OBART02G35660.1">
    <property type="protein sequence ID" value="OBART02G35660.1"/>
    <property type="gene ID" value="OBART02G35660"/>
</dbReference>
<dbReference type="SUPFAM" id="SSF81383">
    <property type="entry name" value="F-box domain"/>
    <property type="match status" value="1"/>
</dbReference>
<reference evidence="2" key="2">
    <citation type="submission" date="2015-03" db="UniProtKB">
        <authorList>
            <consortium name="EnsemblPlants"/>
        </authorList>
    </citation>
    <scope>IDENTIFICATION</scope>
</reference>
<feature type="domain" description="F-box" evidence="1">
    <location>
        <begin position="24"/>
        <end position="71"/>
    </location>
</feature>
<dbReference type="HOGENOM" id="CLU_024168_2_1_1"/>
<dbReference type="Gramene" id="OBART02G35660.1">
    <property type="protein sequence ID" value="OBART02G35660.1"/>
    <property type="gene ID" value="OBART02G35660"/>
</dbReference>
<dbReference type="Pfam" id="PF00646">
    <property type="entry name" value="F-box"/>
    <property type="match status" value="1"/>
</dbReference>
<dbReference type="PaxDb" id="65489-OBART02G35660.1"/>
<sequence>MEGKQNRAASKGHCIGATMNRKGSDRLSKLPDDILLNILDQLHVHDAARTSVLSRRWRHLPSMLSQLVIDFVHFMPNGASMLSDDVLVWTNAAVVEATKSILELRNPDEYTIHLLRMLFYLNEGDCISIGQTVGHAMTTQKVEMAEFIIIVEKLPTRCTDDDLIDYGRRFMSFFDACPTAFGGLTRLIVGNLRFGESDIHNVLKTCQNLQYLRLFNCDSGNLTVLQLEHPQLNVLNIANCRFESIKLNCLPKLAQLMVEGWLSFQDPLTFGYVPSLEAVRLAGVGLKRHKLVKLSKILGKISVRDLRLNFKSEKIWVQPELPQKLASVFYKLRLVNLFRVPEGCDLTWTMFILEAAPFLKELRMTVWDHWCNMEKDEEMRASLYSSNKSVEWESSAEDFKHHNLSVLTIFCFQSEDFLVAFINRIMEVAVNLEDVFLYNMLACDTCKDIRRPCKFPRTKRQRCSLKKRINEGNSFAKFHFLTSVTADHVPISEYP</sequence>
<proteinExistence type="predicted"/>
<organism evidence="2">
    <name type="scientific">Oryza barthii</name>
    <dbReference type="NCBI Taxonomy" id="65489"/>
    <lineage>
        <taxon>Eukaryota</taxon>
        <taxon>Viridiplantae</taxon>
        <taxon>Streptophyta</taxon>
        <taxon>Embryophyta</taxon>
        <taxon>Tracheophyta</taxon>
        <taxon>Spermatophyta</taxon>
        <taxon>Magnoliopsida</taxon>
        <taxon>Liliopsida</taxon>
        <taxon>Poales</taxon>
        <taxon>Poaceae</taxon>
        <taxon>BOP clade</taxon>
        <taxon>Oryzoideae</taxon>
        <taxon>Oryzeae</taxon>
        <taxon>Oryzinae</taxon>
        <taxon>Oryza</taxon>
    </lineage>
</organism>
<dbReference type="STRING" id="65489.A0A0D3FBI2"/>
<dbReference type="PROSITE" id="PS50181">
    <property type="entry name" value="FBOX"/>
    <property type="match status" value="1"/>
</dbReference>
<dbReference type="InterPro" id="IPR044997">
    <property type="entry name" value="F-box_plant"/>
</dbReference>
<dbReference type="CDD" id="cd22160">
    <property type="entry name" value="F-box_AtFBL13-like"/>
    <property type="match status" value="1"/>
</dbReference>
<protein>
    <recommendedName>
        <fullName evidence="1">F-box domain-containing protein</fullName>
    </recommendedName>
</protein>
<dbReference type="PANTHER" id="PTHR32153">
    <property type="entry name" value="OJ000223_09.16 PROTEIN"/>
    <property type="match status" value="1"/>
</dbReference>
<dbReference type="AlphaFoldDB" id="A0A0D3FBI2"/>
<dbReference type="Gene3D" id="1.20.1280.50">
    <property type="match status" value="1"/>
</dbReference>
<accession>A0A0D3FBI2</accession>
<dbReference type="InterPro" id="IPR053781">
    <property type="entry name" value="F-box_AtFBL13-like"/>
</dbReference>
<dbReference type="Pfam" id="PF23622">
    <property type="entry name" value="LRR_At1g61320_AtMIF1"/>
    <property type="match status" value="1"/>
</dbReference>
<evidence type="ECO:0000259" key="1">
    <source>
        <dbReference type="PROSITE" id="PS50181"/>
    </source>
</evidence>
<dbReference type="SUPFAM" id="SSF52047">
    <property type="entry name" value="RNI-like"/>
    <property type="match status" value="1"/>
</dbReference>
<dbReference type="eggNOG" id="ENOG502RRNI">
    <property type="taxonomic scope" value="Eukaryota"/>
</dbReference>
<name>A0A0D3FBI2_9ORYZ</name>
<dbReference type="Proteomes" id="UP000026960">
    <property type="component" value="Chromosome 2"/>
</dbReference>
<dbReference type="InterPro" id="IPR055357">
    <property type="entry name" value="LRR_At1g61320_AtMIF1"/>
</dbReference>